<dbReference type="Pfam" id="PF00528">
    <property type="entry name" value="BPD_transp_1"/>
    <property type="match status" value="1"/>
</dbReference>
<feature type="transmembrane region" description="Helical" evidence="7">
    <location>
        <begin position="285"/>
        <end position="311"/>
    </location>
</feature>
<gene>
    <name evidence="9" type="ORF">ACFPIH_29890</name>
</gene>
<dbReference type="CDD" id="cd06261">
    <property type="entry name" value="TM_PBP2"/>
    <property type="match status" value="1"/>
</dbReference>
<dbReference type="Pfam" id="PF19300">
    <property type="entry name" value="BPD_transp_1_N"/>
    <property type="match status" value="1"/>
</dbReference>
<dbReference type="InterPro" id="IPR035906">
    <property type="entry name" value="MetI-like_sf"/>
</dbReference>
<dbReference type="SUPFAM" id="SSF161098">
    <property type="entry name" value="MetI-like"/>
    <property type="match status" value="1"/>
</dbReference>
<evidence type="ECO:0000256" key="4">
    <source>
        <dbReference type="ARBA" id="ARBA00022692"/>
    </source>
</evidence>
<evidence type="ECO:0000256" key="3">
    <source>
        <dbReference type="ARBA" id="ARBA00022475"/>
    </source>
</evidence>
<proteinExistence type="inferred from homology"/>
<evidence type="ECO:0000256" key="6">
    <source>
        <dbReference type="ARBA" id="ARBA00023136"/>
    </source>
</evidence>
<evidence type="ECO:0000313" key="9">
    <source>
        <dbReference type="EMBL" id="MFC4503672.1"/>
    </source>
</evidence>
<evidence type="ECO:0000256" key="5">
    <source>
        <dbReference type="ARBA" id="ARBA00022989"/>
    </source>
</evidence>
<sequence>MAVEMIRFLIRKLPSVAFVLLTSSVVAFALPRLAPGNVAVTLAGTDPTAANIAAIRRQLGLDRPLVVQYWEWMSGLFHGDLGQSYLLHRSVASLIGDRLESTVELAVFATLLVVVIGTTLGVLAGSTRRWWARAAFDVGNSVLVAVPSFLTALALILVFGVYHRWLPVSGEVSVLHDPAIGIQYLVLPAVALALSPAGGVARLLQTEMARVRNEDFVDLALAKGASPGRITLRHVLRNSFGTAVVAIGLEIGTLLAGAVVIEAVFNRNGLGQLAVSSVQSRDFTVLQVLILGVVCVAVICQIVTEIILAALDPKIRLGDQR</sequence>
<accession>A0ABV9AW93</accession>
<dbReference type="EMBL" id="JBHSFK010000021">
    <property type="protein sequence ID" value="MFC4503672.1"/>
    <property type="molecule type" value="Genomic_DNA"/>
</dbReference>
<evidence type="ECO:0000256" key="1">
    <source>
        <dbReference type="ARBA" id="ARBA00004651"/>
    </source>
</evidence>
<evidence type="ECO:0000256" key="2">
    <source>
        <dbReference type="ARBA" id="ARBA00022448"/>
    </source>
</evidence>
<feature type="domain" description="ABC transmembrane type-1" evidence="8">
    <location>
        <begin position="99"/>
        <end position="307"/>
    </location>
</feature>
<reference evidence="10" key="1">
    <citation type="journal article" date="2019" name="Int. J. Syst. Evol. Microbiol.">
        <title>The Global Catalogue of Microorganisms (GCM) 10K type strain sequencing project: providing services to taxonomists for standard genome sequencing and annotation.</title>
        <authorList>
            <consortium name="The Broad Institute Genomics Platform"/>
            <consortium name="The Broad Institute Genome Sequencing Center for Infectious Disease"/>
            <person name="Wu L."/>
            <person name="Ma J."/>
        </authorList>
    </citation>
    <scope>NUCLEOTIDE SEQUENCE [LARGE SCALE GENOMIC DNA]</scope>
    <source>
        <strain evidence="10">CGMCC 4.7177</strain>
    </source>
</reference>
<dbReference type="PROSITE" id="PS50928">
    <property type="entry name" value="ABC_TM1"/>
    <property type="match status" value="1"/>
</dbReference>
<feature type="transmembrane region" description="Helical" evidence="7">
    <location>
        <begin position="239"/>
        <end position="265"/>
    </location>
</feature>
<keyword evidence="2 7" id="KW-0813">Transport</keyword>
<keyword evidence="4 7" id="KW-0812">Transmembrane</keyword>
<comment type="similarity">
    <text evidence="7">Belongs to the binding-protein-dependent transport system permease family.</text>
</comment>
<evidence type="ECO:0000313" key="10">
    <source>
        <dbReference type="Proteomes" id="UP001595839"/>
    </source>
</evidence>
<keyword evidence="3" id="KW-1003">Cell membrane</keyword>
<comment type="caution">
    <text evidence="9">The sequence shown here is derived from an EMBL/GenBank/DDBJ whole genome shotgun (WGS) entry which is preliminary data.</text>
</comment>
<protein>
    <submittedName>
        <fullName evidence="9">ABC transporter permease</fullName>
    </submittedName>
</protein>
<feature type="transmembrane region" description="Helical" evidence="7">
    <location>
        <begin position="105"/>
        <end position="126"/>
    </location>
</feature>
<dbReference type="Proteomes" id="UP001595839">
    <property type="component" value="Unassembled WGS sequence"/>
</dbReference>
<comment type="subcellular location">
    <subcellularLocation>
        <location evidence="1 7">Cell membrane</location>
        <topology evidence="1 7">Multi-pass membrane protein</topology>
    </subcellularLocation>
</comment>
<dbReference type="Gene3D" id="1.10.3720.10">
    <property type="entry name" value="MetI-like"/>
    <property type="match status" value="1"/>
</dbReference>
<dbReference type="InterPro" id="IPR045621">
    <property type="entry name" value="BPD_transp_1_N"/>
</dbReference>
<evidence type="ECO:0000259" key="8">
    <source>
        <dbReference type="PROSITE" id="PS50928"/>
    </source>
</evidence>
<name>A0ABV9AW93_9ACTN</name>
<feature type="transmembrane region" description="Helical" evidence="7">
    <location>
        <begin position="182"/>
        <end position="204"/>
    </location>
</feature>
<keyword evidence="5 7" id="KW-1133">Transmembrane helix</keyword>
<keyword evidence="6 7" id="KW-0472">Membrane</keyword>
<dbReference type="PANTHER" id="PTHR43163:SF3">
    <property type="entry name" value="PEPTIDE ABC TRANSPORTER PERMEASE PROTEIN"/>
    <property type="match status" value="1"/>
</dbReference>
<organism evidence="9 10">
    <name type="scientific">Streptomyces vulcanius</name>
    <dbReference type="NCBI Taxonomy" id="1441876"/>
    <lineage>
        <taxon>Bacteria</taxon>
        <taxon>Bacillati</taxon>
        <taxon>Actinomycetota</taxon>
        <taxon>Actinomycetes</taxon>
        <taxon>Kitasatosporales</taxon>
        <taxon>Streptomycetaceae</taxon>
        <taxon>Streptomyces</taxon>
    </lineage>
</organism>
<keyword evidence="10" id="KW-1185">Reference proteome</keyword>
<dbReference type="InterPro" id="IPR000515">
    <property type="entry name" value="MetI-like"/>
</dbReference>
<dbReference type="RefSeq" id="WP_381178538.1">
    <property type="nucleotide sequence ID" value="NZ_JBHSFK010000021.1"/>
</dbReference>
<evidence type="ECO:0000256" key="7">
    <source>
        <dbReference type="RuleBase" id="RU363032"/>
    </source>
</evidence>
<dbReference type="PANTHER" id="PTHR43163">
    <property type="entry name" value="DIPEPTIDE TRANSPORT SYSTEM PERMEASE PROTEIN DPPB-RELATED"/>
    <property type="match status" value="1"/>
</dbReference>
<feature type="transmembrane region" description="Helical" evidence="7">
    <location>
        <begin position="138"/>
        <end position="162"/>
    </location>
</feature>